<protein>
    <submittedName>
        <fullName evidence="2">Uncharacterized protein</fullName>
    </submittedName>
</protein>
<evidence type="ECO:0000313" key="2">
    <source>
        <dbReference type="EMBL" id="KAH9330100.1"/>
    </source>
</evidence>
<feature type="compositionally biased region" description="Polar residues" evidence="1">
    <location>
        <begin position="1"/>
        <end position="14"/>
    </location>
</feature>
<organism evidence="2 3">
    <name type="scientific">Taxus chinensis</name>
    <name type="common">Chinese yew</name>
    <name type="synonym">Taxus wallichiana var. chinensis</name>
    <dbReference type="NCBI Taxonomy" id="29808"/>
    <lineage>
        <taxon>Eukaryota</taxon>
        <taxon>Viridiplantae</taxon>
        <taxon>Streptophyta</taxon>
        <taxon>Embryophyta</taxon>
        <taxon>Tracheophyta</taxon>
        <taxon>Spermatophyta</taxon>
        <taxon>Pinopsida</taxon>
        <taxon>Pinidae</taxon>
        <taxon>Conifers II</taxon>
        <taxon>Cupressales</taxon>
        <taxon>Taxaceae</taxon>
        <taxon>Taxus</taxon>
    </lineage>
</organism>
<name>A0AA38GZ79_TAXCH</name>
<evidence type="ECO:0000313" key="3">
    <source>
        <dbReference type="Proteomes" id="UP000824469"/>
    </source>
</evidence>
<keyword evidence="3" id="KW-1185">Reference proteome</keyword>
<reference evidence="2 3" key="1">
    <citation type="journal article" date="2021" name="Nat. Plants">
        <title>The Taxus genome provides insights into paclitaxel biosynthesis.</title>
        <authorList>
            <person name="Xiong X."/>
            <person name="Gou J."/>
            <person name="Liao Q."/>
            <person name="Li Y."/>
            <person name="Zhou Q."/>
            <person name="Bi G."/>
            <person name="Li C."/>
            <person name="Du R."/>
            <person name="Wang X."/>
            <person name="Sun T."/>
            <person name="Guo L."/>
            <person name="Liang H."/>
            <person name="Lu P."/>
            <person name="Wu Y."/>
            <person name="Zhang Z."/>
            <person name="Ro D.K."/>
            <person name="Shang Y."/>
            <person name="Huang S."/>
            <person name="Yan J."/>
        </authorList>
    </citation>
    <scope>NUCLEOTIDE SEQUENCE [LARGE SCALE GENOMIC DNA]</scope>
    <source>
        <strain evidence="2">Ta-2019</strain>
    </source>
</reference>
<sequence>KTSLGQENCENWLSPSPHEAVGTFGTSGRESAERPPGSLQGKGTSGPSGRVGCGKP</sequence>
<evidence type="ECO:0000256" key="1">
    <source>
        <dbReference type="SAM" id="MobiDB-lite"/>
    </source>
</evidence>
<accession>A0AA38GZ79</accession>
<dbReference type="EMBL" id="JAHRHJ020000001">
    <property type="protein sequence ID" value="KAH9330100.1"/>
    <property type="molecule type" value="Genomic_DNA"/>
</dbReference>
<comment type="caution">
    <text evidence="2">The sequence shown here is derived from an EMBL/GenBank/DDBJ whole genome shotgun (WGS) entry which is preliminary data.</text>
</comment>
<proteinExistence type="predicted"/>
<dbReference type="Proteomes" id="UP000824469">
    <property type="component" value="Unassembled WGS sequence"/>
</dbReference>
<feature type="region of interest" description="Disordered" evidence="1">
    <location>
        <begin position="1"/>
        <end position="56"/>
    </location>
</feature>
<dbReference type="AlphaFoldDB" id="A0AA38GZ79"/>
<feature type="non-terminal residue" evidence="2">
    <location>
        <position position="56"/>
    </location>
</feature>
<feature type="compositionally biased region" description="Gly residues" evidence="1">
    <location>
        <begin position="43"/>
        <end position="56"/>
    </location>
</feature>
<feature type="non-terminal residue" evidence="2">
    <location>
        <position position="1"/>
    </location>
</feature>
<gene>
    <name evidence="2" type="ORF">KI387_002208</name>
</gene>